<dbReference type="PANTHER" id="PTHR48069:SF3">
    <property type="entry name" value="DIHYDROFOLATE REDUCTASE"/>
    <property type="match status" value="1"/>
</dbReference>
<dbReference type="PRINTS" id="PR00070">
    <property type="entry name" value="DHFR"/>
</dbReference>
<dbReference type="PROSITE" id="PS00075">
    <property type="entry name" value="DHFR_1"/>
    <property type="match status" value="1"/>
</dbReference>
<dbReference type="CDD" id="cd00209">
    <property type="entry name" value="DHFR"/>
    <property type="match status" value="1"/>
</dbReference>
<comment type="pathway">
    <text evidence="1 7">Cofactor biosynthesis; tetrahydrofolate biosynthesis; 5,6,7,8-tetrahydrofolate from 7,8-dihydrofolate: step 1/1.</text>
</comment>
<dbReference type="SUPFAM" id="SSF53597">
    <property type="entry name" value="Dihydrofolate reductase-like"/>
    <property type="match status" value="1"/>
</dbReference>
<keyword evidence="11" id="KW-1185">Reference proteome</keyword>
<dbReference type="InterPro" id="IPR001796">
    <property type="entry name" value="DHFR_dom"/>
</dbReference>
<dbReference type="GO" id="GO:0046655">
    <property type="term" value="P:folic acid metabolic process"/>
    <property type="evidence" value="ECO:0007669"/>
    <property type="project" value="TreeGrafter"/>
</dbReference>
<dbReference type="GO" id="GO:0005829">
    <property type="term" value="C:cytosol"/>
    <property type="evidence" value="ECO:0007669"/>
    <property type="project" value="TreeGrafter"/>
</dbReference>
<protein>
    <recommendedName>
        <fullName evidence="3 7">Dihydrofolate reductase</fullName>
        <ecNumber evidence="3 7">1.5.1.3</ecNumber>
    </recommendedName>
</protein>
<evidence type="ECO:0000256" key="5">
    <source>
        <dbReference type="ARBA" id="ARBA00022857"/>
    </source>
</evidence>
<evidence type="ECO:0000256" key="2">
    <source>
        <dbReference type="ARBA" id="ARBA00009539"/>
    </source>
</evidence>
<feature type="domain" description="DHFR" evidence="9">
    <location>
        <begin position="1"/>
        <end position="163"/>
    </location>
</feature>
<dbReference type="RefSeq" id="WP_078806912.1">
    <property type="nucleotide sequence ID" value="NZ_FUXI01000008.1"/>
</dbReference>
<evidence type="ECO:0000313" key="11">
    <source>
        <dbReference type="Proteomes" id="UP000190328"/>
    </source>
</evidence>
<evidence type="ECO:0000259" key="9">
    <source>
        <dbReference type="PROSITE" id="PS51330"/>
    </source>
</evidence>
<keyword evidence="6 7" id="KW-0560">Oxidoreductase</keyword>
<dbReference type="UniPathway" id="UPA00077">
    <property type="reaction ID" value="UER00158"/>
</dbReference>
<keyword evidence="5 7" id="KW-0521">NADP</keyword>
<dbReference type="PROSITE" id="PS51330">
    <property type="entry name" value="DHFR_2"/>
    <property type="match status" value="1"/>
</dbReference>
<dbReference type="EC" id="1.5.1.3" evidence="3 7"/>
<evidence type="ECO:0000256" key="3">
    <source>
        <dbReference type="ARBA" id="ARBA00012856"/>
    </source>
</evidence>
<dbReference type="InterPro" id="IPR017925">
    <property type="entry name" value="DHFR_CS"/>
</dbReference>
<dbReference type="Gene3D" id="3.40.430.10">
    <property type="entry name" value="Dihydrofolate Reductase, subunit A"/>
    <property type="match status" value="1"/>
</dbReference>
<organism evidence="10 11">
    <name type="scientific">Pilibacter termitis</name>
    <dbReference type="NCBI Taxonomy" id="263852"/>
    <lineage>
        <taxon>Bacteria</taxon>
        <taxon>Bacillati</taxon>
        <taxon>Bacillota</taxon>
        <taxon>Bacilli</taxon>
        <taxon>Lactobacillales</taxon>
        <taxon>Enterococcaceae</taxon>
        <taxon>Pilibacter</taxon>
    </lineage>
</organism>
<evidence type="ECO:0000256" key="7">
    <source>
        <dbReference type="PIRNR" id="PIRNR000194"/>
    </source>
</evidence>
<sequence length="165" mass="19267">MLTAIWAEDKNGLIGKNNQLPWHLPNDLQFFKEKTLGNTIVMGRETYEGMGKRPLPNRQTIVLTRNADYNSEHENVLVMNSVDEVMEYAKNSETLVMITGGATVYKAFEPYMTTLYRTVVQEEFEGDTYFPEWDFSHFELVETIEGIVDEKNKYPHVFERWESVK</sequence>
<keyword evidence="4 7" id="KW-0554">One-carbon metabolism</keyword>
<evidence type="ECO:0000256" key="6">
    <source>
        <dbReference type="ARBA" id="ARBA00023002"/>
    </source>
</evidence>
<dbReference type="GO" id="GO:0046654">
    <property type="term" value="P:tetrahydrofolate biosynthetic process"/>
    <property type="evidence" value="ECO:0007669"/>
    <property type="project" value="UniProtKB-UniPathway"/>
</dbReference>
<accession>A0A1T4M7W7</accession>
<dbReference type="PANTHER" id="PTHR48069">
    <property type="entry name" value="DIHYDROFOLATE REDUCTASE"/>
    <property type="match status" value="1"/>
</dbReference>
<dbReference type="OrthoDB" id="9804315at2"/>
<comment type="catalytic activity">
    <reaction evidence="7">
        <text>(6S)-5,6,7,8-tetrahydrofolate + NADP(+) = 7,8-dihydrofolate + NADPH + H(+)</text>
        <dbReference type="Rhea" id="RHEA:15009"/>
        <dbReference type="ChEBI" id="CHEBI:15378"/>
        <dbReference type="ChEBI" id="CHEBI:57451"/>
        <dbReference type="ChEBI" id="CHEBI:57453"/>
        <dbReference type="ChEBI" id="CHEBI:57783"/>
        <dbReference type="ChEBI" id="CHEBI:58349"/>
        <dbReference type="EC" id="1.5.1.3"/>
    </reaction>
</comment>
<evidence type="ECO:0000256" key="1">
    <source>
        <dbReference type="ARBA" id="ARBA00004903"/>
    </source>
</evidence>
<comment type="function">
    <text evidence="7">Key enzyme in folate metabolism. Catalyzes an essential reaction for de novo glycine and purine synthesis, and for DNA precursor synthesis.</text>
</comment>
<name>A0A1T4M7W7_9ENTE</name>
<dbReference type="GO" id="GO:0050661">
    <property type="term" value="F:NADP binding"/>
    <property type="evidence" value="ECO:0007669"/>
    <property type="project" value="InterPro"/>
</dbReference>
<evidence type="ECO:0000313" key="10">
    <source>
        <dbReference type="EMBL" id="SJZ62937.1"/>
    </source>
</evidence>
<evidence type="ECO:0000256" key="4">
    <source>
        <dbReference type="ARBA" id="ARBA00022563"/>
    </source>
</evidence>
<dbReference type="Proteomes" id="UP000190328">
    <property type="component" value="Unassembled WGS sequence"/>
</dbReference>
<dbReference type="PIRSF" id="PIRSF000194">
    <property type="entry name" value="DHFR"/>
    <property type="match status" value="1"/>
</dbReference>
<reference evidence="10 11" key="1">
    <citation type="submission" date="2017-02" db="EMBL/GenBank/DDBJ databases">
        <authorList>
            <person name="Peterson S.W."/>
        </authorList>
    </citation>
    <scope>NUCLEOTIDE SEQUENCE [LARGE SCALE GENOMIC DNA]</scope>
    <source>
        <strain evidence="10 11">ATCC BAA-1030</strain>
    </source>
</reference>
<proteinExistence type="inferred from homology"/>
<evidence type="ECO:0000256" key="8">
    <source>
        <dbReference type="RuleBase" id="RU004474"/>
    </source>
</evidence>
<dbReference type="GO" id="GO:0006730">
    <property type="term" value="P:one-carbon metabolic process"/>
    <property type="evidence" value="ECO:0007669"/>
    <property type="project" value="UniProtKB-KW"/>
</dbReference>
<comment type="similarity">
    <text evidence="2 7 8">Belongs to the dihydrofolate reductase family.</text>
</comment>
<dbReference type="InterPro" id="IPR024072">
    <property type="entry name" value="DHFR-like_dom_sf"/>
</dbReference>
<dbReference type="GO" id="GO:0004146">
    <property type="term" value="F:dihydrofolate reductase activity"/>
    <property type="evidence" value="ECO:0007669"/>
    <property type="project" value="UniProtKB-EC"/>
</dbReference>
<gene>
    <name evidence="10" type="ORF">SAMN02745116_00987</name>
</gene>
<dbReference type="EMBL" id="FUXI01000008">
    <property type="protein sequence ID" value="SJZ62937.1"/>
    <property type="molecule type" value="Genomic_DNA"/>
</dbReference>
<dbReference type="STRING" id="263852.SAMN02745116_00987"/>
<dbReference type="Pfam" id="PF00186">
    <property type="entry name" value="DHFR_1"/>
    <property type="match status" value="1"/>
</dbReference>
<dbReference type="InterPro" id="IPR012259">
    <property type="entry name" value="DHFR"/>
</dbReference>
<dbReference type="AlphaFoldDB" id="A0A1T4M7W7"/>
<dbReference type="GO" id="GO:0046452">
    <property type="term" value="P:dihydrofolate metabolic process"/>
    <property type="evidence" value="ECO:0007669"/>
    <property type="project" value="TreeGrafter"/>
</dbReference>